<organism evidence="3 4">
    <name type="scientific">Ramlibacter rhizophilus</name>
    <dbReference type="NCBI Taxonomy" id="1781167"/>
    <lineage>
        <taxon>Bacteria</taxon>
        <taxon>Pseudomonadati</taxon>
        <taxon>Pseudomonadota</taxon>
        <taxon>Betaproteobacteria</taxon>
        <taxon>Burkholderiales</taxon>
        <taxon>Comamonadaceae</taxon>
        <taxon>Ramlibacter</taxon>
    </lineage>
</organism>
<proteinExistence type="predicted"/>
<evidence type="ECO:0000313" key="4">
    <source>
        <dbReference type="Proteomes" id="UP000297564"/>
    </source>
</evidence>
<comment type="caution">
    <text evidence="3">The sequence shown here is derived from an EMBL/GenBank/DDBJ whole genome shotgun (WGS) entry which is preliminary data.</text>
</comment>
<dbReference type="InterPro" id="IPR010126">
    <property type="entry name" value="Esterase_phb"/>
</dbReference>
<dbReference type="GO" id="GO:0005576">
    <property type="term" value="C:extracellular region"/>
    <property type="evidence" value="ECO:0007669"/>
    <property type="project" value="InterPro"/>
</dbReference>
<dbReference type="InterPro" id="IPR050955">
    <property type="entry name" value="Plant_Biomass_Hydrol_Est"/>
</dbReference>
<dbReference type="Proteomes" id="UP000297564">
    <property type="component" value="Unassembled WGS sequence"/>
</dbReference>
<dbReference type="InterPro" id="IPR029058">
    <property type="entry name" value="AB_hydrolase_fold"/>
</dbReference>
<dbReference type="SUPFAM" id="SSF53474">
    <property type="entry name" value="alpha/beta-Hydrolases"/>
    <property type="match status" value="2"/>
</dbReference>
<dbReference type="Gene3D" id="3.40.50.1820">
    <property type="entry name" value="alpha/beta hydrolase"/>
    <property type="match status" value="1"/>
</dbReference>
<name>A0A4Z0BM12_9BURK</name>
<keyword evidence="1" id="KW-0732">Signal</keyword>
<dbReference type="OrthoDB" id="9767239at2"/>
<dbReference type="GO" id="GO:0016787">
    <property type="term" value="F:hydrolase activity"/>
    <property type="evidence" value="ECO:0007669"/>
    <property type="project" value="UniProtKB-KW"/>
</dbReference>
<evidence type="ECO:0000313" key="3">
    <source>
        <dbReference type="EMBL" id="TFY99801.1"/>
    </source>
</evidence>
<reference evidence="3 4" key="1">
    <citation type="submission" date="2019-03" db="EMBL/GenBank/DDBJ databases">
        <title>Ramlibacter rhizophilus CCTCC AB2015357, whole genome shotgun sequence.</title>
        <authorList>
            <person name="Zhang X."/>
            <person name="Feng G."/>
            <person name="Zhu H."/>
        </authorList>
    </citation>
    <scope>NUCLEOTIDE SEQUENCE [LARGE SCALE GENOMIC DNA]</scope>
    <source>
        <strain evidence="3 4">CCTCC AB2015357</strain>
    </source>
</reference>
<accession>A0A4Z0BM12</accession>
<dbReference type="AlphaFoldDB" id="A0A4Z0BM12"/>
<sequence>MPRPTAIMASKQASPDCDRVVEAVYVDAVGSLDYQLYVSPTRVTRPPLFVMLHGAGQSASDFALGTRMHEAARECGGIALFPEQSRSAHPFGSWNWYDVKHQLASGGEPSMLAGLTRQIIRDHAVDPARVYVAGMSAGGAMAMILGQTHPELFAAIGVHSGIATGVAHDLMSALRAMNSGPCGVQAARLDLDAARSLRAVPTIVFHGDRDRTVHPLNAEAVLAQALNQYGGPRSSAAAAATAPMNVLGSRAVTLVRHARRNGRPDAEMWMVHGGGHAWTGGSAKGSFTDESGPDASREMLRFFLRQSLARRRERKVA</sequence>
<dbReference type="Pfam" id="PF10503">
    <property type="entry name" value="Esterase_PHB"/>
    <property type="match status" value="1"/>
</dbReference>
<gene>
    <name evidence="3" type="ORF">EZ242_11745</name>
</gene>
<keyword evidence="4" id="KW-1185">Reference proteome</keyword>
<keyword evidence="2" id="KW-0378">Hydrolase</keyword>
<dbReference type="EMBL" id="SMLL01000004">
    <property type="protein sequence ID" value="TFY99801.1"/>
    <property type="molecule type" value="Genomic_DNA"/>
</dbReference>
<evidence type="ECO:0000256" key="2">
    <source>
        <dbReference type="ARBA" id="ARBA00022801"/>
    </source>
</evidence>
<dbReference type="NCBIfam" id="TIGR01840">
    <property type="entry name" value="esterase_phb"/>
    <property type="match status" value="1"/>
</dbReference>
<protein>
    <submittedName>
        <fullName evidence="3">PHB depolymerase family esterase</fullName>
    </submittedName>
</protein>
<dbReference type="PANTHER" id="PTHR43037:SF1">
    <property type="entry name" value="BLL1128 PROTEIN"/>
    <property type="match status" value="1"/>
</dbReference>
<dbReference type="PANTHER" id="PTHR43037">
    <property type="entry name" value="UNNAMED PRODUCT-RELATED"/>
    <property type="match status" value="1"/>
</dbReference>
<evidence type="ECO:0000256" key="1">
    <source>
        <dbReference type="ARBA" id="ARBA00022729"/>
    </source>
</evidence>